<dbReference type="PANTHER" id="PTHR22916">
    <property type="entry name" value="GLYCOSYLTRANSFERASE"/>
    <property type="match status" value="1"/>
</dbReference>
<dbReference type="PANTHER" id="PTHR22916:SF3">
    <property type="entry name" value="UDP-GLCNAC:BETAGAL BETA-1,3-N-ACETYLGLUCOSAMINYLTRANSFERASE-LIKE PROTEIN 1"/>
    <property type="match status" value="1"/>
</dbReference>
<name>A0A3E5EZW7_BACUN</name>
<dbReference type="GO" id="GO:0016758">
    <property type="term" value="F:hexosyltransferase activity"/>
    <property type="evidence" value="ECO:0007669"/>
    <property type="project" value="UniProtKB-ARBA"/>
</dbReference>
<dbReference type="EMBL" id="QSVA01000007">
    <property type="protein sequence ID" value="RGN94259.1"/>
    <property type="molecule type" value="Genomic_DNA"/>
</dbReference>
<keyword evidence="1" id="KW-0812">Transmembrane</keyword>
<evidence type="ECO:0000313" key="3">
    <source>
        <dbReference type="EMBL" id="RGN94259.1"/>
    </source>
</evidence>
<dbReference type="SUPFAM" id="SSF53448">
    <property type="entry name" value="Nucleotide-diphospho-sugar transferases"/>
    <property type="match status" value="1"/>
</dbReference>
<gene>
    <name evidence="3" type="ORF">DXB37_09325</name>
</gene>
<proteinExistence type="predicted"/>
<evidence type="ECO:0000256" key="1">
    <source>
        <dbReference type="SAM" id="Phobius"/>
    </source>
</evidence>
<keyword evidence="1" id="KW-0472">Membrane</keyword>
<dbReference type="AlphaFoldDB" id="A0A3E5EZW7"/>
<dbReference type="Gene3D" id="3.90.550.10">
    <property type="entry name" value="Spore Coat Polysaccharide Biosynthesis Protein SpsA, Chain A"/>
    <property type="match status" value="1"/>
</dbReference>
<feature type="transmembrane region" description="Helical" evidence="1">
    <location>
        <begin position="260"/>
        <end position="281"/>
    </location>
</feature>
<dbReference type="Proteomes" id="UP000260759">
    <property type="component" value="Unassembled WGS sequence"/>
</dbReference>
<protein>
    <submittedName>
        <fullName evidence="3">Glycosyltransferase family 2 protein</fullName>
    </submittedName>
</protein>
<reference evidence="3 4" key="1">
    <citation type="submission" date="2018-08" db="EMBL/GenBank/DDBJ databases">
        <title>A genome reference for cultivated species of the human gut microbiota.</title>
        <authorList>
            <person name="Zou Y."/>
            <person name="Xue W."/>
            <person name="Luo G."/>
        </authorList>
    </citation>
    <scope>NUCLEOTIDE SEQUENCE [LARGE SCALE GENOMIC DNA]</scope>
    <source>
        <strain evidence="3 4">OM03-4</strain>
    </source>
</reference>
<dbReference type="InterPro" id="IPR029044">
    <property type="entry name" value="Nucleotide-diphossugar_trans"/>
</dbReference>
<comment type="caution">
    <text evidence="3">The sequence shown here is derived from an EMBL/GenBank/DDBJ whole genome shotgun (WGS) entry which is preliminary data.</text>
</comment>
<dbReference type="CDD" id="cd00761">
    <property type="entry name" value="Glyco_tranf_GTA_type"/>
    <property type="match status" value="1"/>
</dbReference>
<keyword evidence="1" id="KW-1133">Transmembrane helix</keyword>
<keyword evidence="3" id="KW-0808">Transferase</keyword>
<dbReference type="RefSeq" id="WP_117600302.1">
    <property type="nucleotide sequence ID" value="NZ_JBCHGV010000014.1"/>
</dbReference>
<evidence type="ECO:0000313" key="4">
    <source>
        <dbReference type="Proteomes" id="UP000260759"/>
    </source>
</evidence>
<sequence>MTFSIIIPIYNLQDSDVFAYFDRLLGSISNNFKDADIKESCLEIIMINDSPNQNICDLLEMVAQKYNLGSKIKLFNNITNEGQAYSRNRGAEIAQGEYLHFIDQDDFISSEFYKKMFVMDNADIYIANPYLYVTSNNQSKSFLKKKTIFFYERATYLSDVRFFCFSNIAVSPGQYLISKHLFEKVGGYTNLKNRGSDDWGIFVKLLCLESKIFICFSCNSIFYYRLHSSQGMKILNIRASVREQVEKIIHTKNIPIYMRMLMYFKVSSLTVYLLKMLYFIFYNRTDKKQ</sequence>
<accession>A0A3E5EZW7</accession>
<dbReference type="Pfam" id="PF10111">
    <property type="entry name" value="Glyco_tranf_2_2"/>
    <property type="match status" value="1"/>
</dbReference>
<evidence type="ECO:0000259" key="2">
    <source>
        <dbReference type="Pfam" id="PF10111"/>
    </source>
</evidence>
<dbReference type="InterPro" id="IPR019290">
    <property type="entry name" value="GlycosylTrfase-like_prok"/>
</dbReference>
<organism evidence="3 4">
    <name type="scientific">Bacteroides uniformis</name>
    <dbReference type="NCBI Taxonomy" id="820"/>
    <lineage>
        <taxon>Bacteria</taxon>
        <taxon>Pseudomonadati</taxon>
        <taxon>Bacteroidota</taxon>
        <taxon>Bacteroidia</taxon>
        <taxon>Bacteroidales</taxon>
        <taxon>Bacteroidaceae</taxon>
        <taxon>Bacteroides</taxon>
    </lineage>
</organism>
<feature type="domain" description="Glycosyltransferase 2-like prokaryotic type" evidence="2">
    <location>
        <begin position="4"/>
        <end position="207"/>
    </location>
</feature>